<gene>
    <name evidence="2" type="ORF">C2845_PM03G16100</name>
</gene>
<keyword evidence="3" id="KW-1185">Reference proteome</keyword>
<dbReference type="EMBL" id="PQIB02000002">
    <property type="protein sequence ID" value="RLN35987.1"/>
    <property type="molecule type" value="Genomic_DNA"/>
</dbReference>
<organism evidence="2 3">
    <name type="scientific">Panicum miliaceum</name>
    <name type="common">Proso millet</name>
    <name type="synonym">Broomcorn millet</name>
    <dbReference type="NCBI Taxonomy" id="4540"/>
    <lineage>
        <taxon>Eukaryota</taxon>
        <taxon>Viridiplantae</taxon>
        <taxon>Streptophyta</taxon>
        <taxon>Embryophyta</taxon>
        <taxon>Tracheophyta</taxon>
        <taxon>Spermatophyta</taxon>
        <taxon>Magnoliopsida</taxon>
        <taxon>Liliopsida</taxon>
        <taxon>Poales</taxon>
        <taxon>Poaceae</taxon>
        <taxon>PACMAD clade</taxon>
        <taxon>Panicoideae</taxon>
        <taxon>Panicodae</taxon>
        <taxon>Paniceae</taxon>
        <taxon>Panicinae</taxon>
        <taxon>Panicum</taxon>
        <taxon>Panicum sect. Panicum</taxon>
    </lineage>
</organism>
<dbReference type="OrthoDB" id="695658at2759"/>
<name>A0A3L6TEW7_PANMI</name>
<dbReference type="AlphaFoldDB" id="A0A3L6TEW7"/>
<feature type="signal peptide" evidence="1">
    <location>
        <begin position="1"/>
        <end position="22"/>
    </location>
</feature>
<evidence type="ECO:0000313" key="2">
    <source>
        <dbReference type="EMBL" id="RLN35987.1"/>
    </source>
</evidence>
<dbReference type="Proteomes" id="UP000275267">
    <property type="component" value="Unassembled WGS sequence"/>
</dbReference>
<feature type="chain" id="PRO_5018170051" description="Dirigent protein" evidence="1">
    <location>
        <begin position="23"/>
        <end position="172"/>
    </location>
</feature>
<evidence type="ECO:0000256" key="1">
    <source>
        <dbReference type="SAM" id="SignalP"/>
    </source>
</evidence>
<proteinExistence type="predicted"/>
<evidence type="ECO:0000313" key="3">
    <source>
        <dbReference type="Proteomes" id="UP000275267"/>
    </source>
</evidence>
<comment type="caution">
    <text evidence="2">The sequence shown here is derived from an EMBL/GenBank/DDBJ whole genome shotgun (WGS) entry which is preliminary data.</text>
</comment>
<accession>A0A3L6TEW7</accession>
<evidence type="ECO:0008006" key="4">
    <source>
        <dbReference type="Google" id="ProtNLM"/>
    </source>
</evidence>
<keyword evidence="1" id="KW-0732">Signal</keyword>
<sequence length="172" mass="17730">MATKILLPVTLCLLLLVLAAQGKQDTDLVIYGTARCKSNYSRIIGNARLHLMIGNATIPGTGMTTNTGQIMMAVSLTSSKLVASLMSNGSSKALLVAPPHACGAPSIPPGTVVGAPVRPTAVISASDGLLRPIINGSLHATNVHQGDGDAVREQIQYLLASVGCLSCVTITW</sequence>
<protein>
    <recommendedName>
        <fullName evidence="4">Dirigent protein</fullName>
    </recommendedName>
</protein>
<reference evidence="3" key="1">
    <citation type="journal article" date="2019" name="Nat. Commun.">
        <title>The genome of broomcorn millet.</title>
        <authorList>
            <person name="Zou C."/>
            <person name="Miki D."/>
            <person name="Li D."/>
            <person name="Tang Q."/>
            <person name="Xiao L."/>
            <person name="Rajput S."/>
            <person name="Deng P."/>
            <person name="Jia W."/>
            <person name="Huang R."/>
            <person name="Zhang M."/>
            <person name="Sun Y."/>
            <person name="Hu J."/>
            <person name="Fu X."/>
            <person name="Schnable P.S."/>
            <person name="Li F."/>
            <person name="Zhang H."/>
            <person name="Feng B."/>
            <person name="Zhu X."/>
            <person name="Liu R."/>
            <person name="Schnable J.C."/>
            <person name="Zhu J.-K."/>
            <person name="Zhang H."/>
        </authorList>
    </citation>
    <scope>NUCLEOTIDE SEQUENCE [LARGE SCALE GENOMIC DNA]</scope>
</reference>